<evidence type="ECO:0000313" key="1">
    <source>
        <dbReference type="EMBL" id="KAF0911908.1"/>
    </source>
</evidence>
<sequence length="66" mass="7297">MCRIANPSRWRLRRPTGTGWQFQLKQQLRPGWRSGLVADARSAVFAQHVRGGPAVATAVPPLPFSS</sequence>
<proteinExistence type="predicted"/>
<accession>A0A6G1DH47</accession>
<gene>
    <name evidence="1" type="ORF">E2562_012735</name>
</gene>
<protein>
    <submittedName>
        <fullName evidence="1">Uncharacterized protein</fullName>
    </submittedName>
</protein>
<dbReference type="AlphaFoldDB" id="A0A6G1DH47"/>
<keyword evidence="2" id="KW-1185">Reference proteome</keyword>
<evidence type="ECO:0000313" key="2">
    <source>
        <dbReference type="Proteomes" id="UP000479710"/>
    </source>
</evidence>
<reference evidence="1 2" key="1">
    <citation type="submission" date="2019-11" db="EMBL/GenBank/DDBJ databases">
        <title>Whole genome sequence of Oryza granulata.</title>
        <authorList>
            <person name="Li W."/>
        </authorList>
    </citation>
    <scope>NUCLEOTIDE SEQUENCE [LARGE SCALE GENOMIC DNA]</scope>
    <source>
        <strain evidence="2">cv. Menghai</strain>
        <tissue evidence="1">Leaf</tissue>
    </source>
</reference>
<dbReference type="Proteomes" id="UP000479710">
    <property type="component" value="Unassembled WGS sequence"/>
</dbReference>
<name>A0A6G1DH47_9ORYZ</name>
<comment type="caution">
    <text evidence="1">The sequence shown here is derived from an EMBL/GenBank/DDBJ whole genome shotgun (WGS) entry which is preliminary data.</text>
</comment>
<organism evidence="1 2">
    <name type="scientific">Oryza meyeriana var. granulata</name>
    <dbReference type="NCBI Taxonomy" id="110450"/>
    <lineage>
        <taxon>Eukaryota</taxon>
        <taxon>Viridiplantae</taxon>
        <taxon>Streptophyta</taxon>
        <taxon>Embryophyta</taxon>
        <taxon>Tracheophyta</taxon>
        <taxon>Spermatophyta</taxon>
        <taxon>Magnoliopsida</taxon>
        <taxon>Liliopsida</taxon>
        <taxon>Poales</taxon>
        <taxon>Poaceae</taxon>
        <taxon>BOP clade</taxon>
        <taxon>Oryzoideae</taxon>
        <taxon>Oryzeae</taxon>
        <taxon>Oryzinae</taxon>
        <taxon>Oryza</taxon>
        <taxon>Oryza meyeriana</taxon>
    </lineage>
</organism>
<dbReference type="EMBL" id="SPHZ02000006">
    <property type="protein sequence ID" value="KAF0911908.1"/>
    <property type="molecule type" value="Genomic_DNA"/>
</dbReference>